<sequence>MVAQPDRRTSLQVAHCVTSHIQMCFHNLIMRDDRNERIFVTHMLSDMCDDRRGGPTDRGDDGELACRFDLRQLLQHLR</sequence>
<dbReference type="Proteomes" id="UP000092213">
    <property type="component" value="Chromosome"/>
</dbReference>
<dbReference type="EMBL" id="CP016171">
    <property type="protein sequence ID" value="ANN71696.1"/>
    <property type="molecule type" value="Genomic_DNA"/>
</dbReference>
<evidence type="ECO:0000313" key="2">
    <source>
        <dbReference type="Proteomes" id="UP000092213"/>
    </source>
</evidence>
<dbReference type="AlphaFoldDB" id="A0A193FWY8"/>
<gene>
    <name evidence="1" type="ORF">BAU08_10440</name>
</gene>
<reference evidence="1 2" key="1">
    <citation type="submission" date="2016-06" db="EMBL/GenBank/DDBJ databases">
        <title>Complete genome sequences of Bordetella bronchialis and Bordetella flabilis.</title>
        <authorList>
            <person name="LiPuma J.J."/>
            <person name="Spilker T."/>
        </authorList>
    </citation>
    <scope>NUCLEOTIDE SEQUENCE [LARGE SCALE GENOMIC DNA]</scope>
    <source>
        <strain evidence="1 2">AU17976</strain>
    </source>
</reference>
<proteinExistence type="predicted"/>
<protein>
    <submittedName>
        <fullName evidence="1">Uncharacterized protein</fullName>
    </submittedName>
</protein>
<evidence type="ECO:0000313" key="1">
    <source>
        <dbReference type="EMBL" id="ANN71696.1"/>
    </source>
</evidence>
<organism evidence="1 2">
    <name type="scientific">Bordetella bronchialis</name>
    <dbReference type="NCBI Taxonomy" id="463025"/>
    <lineage>
        <taxon>Bacteria</taxon>
        <taxon>Pseudomonadati</taxon>
        <taxon>Pseudomonadota</taxon>
        <taxon>Betaproteobacteria</taxon>
        <taxon>Burkholderiales</taxon>
        <taxon>Alcaligenaceae</taxon>
        <taxon>Bordetella</taxon>
    </lineage>
</organism>
<name>A0A193FWY8_9BORD</name>
<accession>A0A193FWY8</accession>